<dbReference type="GeneID" id="34559916"/>
<name>A0A1G4B904_9PEZI</name>
<dbReference type="Gene3D" id="3.90.1200.10">
    <property type="match status" value="1"/>
</dbReference>
<dbReference type="PANTHER" id="PTHR21310">
    <property type="entry name" value="AMINOGLYCOSIDE PHOSPHOTRANSFERASE-RELATED-RELATED"/>
    <property type="match status" value="1"/>
</dbReference>
<comment type="caution">
    <text evidence="1">The sequence shown here is derived from an EMBL/GenBank/DDBJ whole genome shotgun (WGS) entry which is preliminary data.</text>
</comment>
<dbReference type="Pfam" id="PF01633">
    <property type="entry name" value="Choline_kinase"/>
    <property type="match status" value="1"/>
</dbReference>
<dbReference type="EMBL" id="MJBS01000052">
    <property type="protein sequence ID" value="OHE97904.1"/>
    <property type="molecule type" value="Genomic_DNA"/>
</dbReference>
<proteinExistence type="predicted"/>
<accession>A0A1G4B904</accession>
<dbReference type="PANTHER" id="PTHR21310:SF15">
    <property type="entry name" value="AMINOGLYCOSIDE PHOSPHOTRANSFERASE DOMAIN-CONTAINING PROTEIN"/>
    <property type="match status" value="1"/>
</dbReference>
<protein>
    <submittedName>
        <fullName evidence="1">Uncharacterized protein</fullName>
    </submittedName>
</protein>
<dbReference type="SUPFAM" id="SSF56112">
    <property type="entry name" value="Protein kinase-like (PK-like)"/>
    <property type="match status" value="1"/>
</dbReference>
<organism evidence="1 2">
    <name type="scientific">Colletotrichum orchidophilum</name>
    <dbReference type="NCBI Taxonomy" id="1209926"/>
    <lineage>
        <taxon>Eukaryota</taxon>
        <taxon>Fungi</taxon>
        <taxon>Dikarya</taxon>
        <taxon>Ascomycota</taxon>
        <taxon>Pezizomycotina</taxon>
        <taxon>Sordariomycetes</taxon>
        <taxon>Hypocreomycetidae</taxon>
        <taxon>Glomerellales</taxon>
        <taxon>Glomerellaceae</taxon>
        <taxon>Colletotrichum</taxon>
    </lineage>
</organism>
<reference evidence="1 2" key="1">
    <citation type="submission" date="2016-09" db="EMBL/GenBank/DDBJ databases">
        <authorList>
            <person name="Capua I."/>
            <person name="De Benedictis P."/>
            <person name="Joannis T."/>
            <person name="Lombin L.H."/>
            <person name="Cattoli G."/>
        </authorList>
    </citation>
    <scope>NUCLEOTIDE SEQUENCE [LARGE SCALE GENOMIC DNA]</scope>
    <source>
        <strain evidence="1 2">IMI 309357</strain>
    </source>
</reference>
<sequence>MDPRDVAPDEVLLNHIFPDQPQVSISVILQNWDKCVFKASFQDFSEPCCPCIVRVEVMSEDEKAAQFTVVSAMQKIAAGVIQGLVPNTFQTGVAENAQGKRFQFCVMEFIEGDTLEEVWDLMSSESQRSVVAALVGALRKLHTIQISDDRVQAVLRQALDGSERDAFQKAVVGGPSTGFLEDGPTLLGAITKRLELKKPFYTITPIATPGDIVIKSHYEDLGSVTLGKSSIEQWEHEAVFCHNDLTPRNIIVRPYDSPDGSSNYKLSAIIDWEISGFYPASYELSLQDTYLSGANRLISFYLLLKRQMKDLVPHSSSQISLLQTMELLFESRQRRLVEGSNIPAVIRQRFVQRLQLRRDEDPYIGWVPEDEGAAQPVFSRADAQSLEDDVVAEIIGRG</sequence>
<dbReference type="InterPro" id="IPR051678">
    <property type="entry name" value="AGP_Transferase"/>
</dbReference>
<dbReference type="Proteomes" id="UP000176998">
    <property type="component" value="Unassembled WGS sequence"/>
</dbReference>
<gene>
    <name evidence="1" type="ORF">CORC01_06767</name>
</gene>
<evidence type="ECO:0000313" key="2">
    <source>
        <dbReference type="Proteomes" id="UP000176998"/>
    </source>
</evidence>
<evidence type="ECO:0000313" key="1">
    <source>
        <dbReference type="EMBL" id="OHE97904.1"/>
    </source>
</evidence>
<dbReference type="RefSeq" id="XP_022475056.1">
    <property type="nucleotide sequence ID" value="XM_022618406.1"/>
</dbReference>
<dbReference type="InterPro" id="IPR011009">
    <property type="entry name" value="Kinase-like_dom_sf"/>
</dbReference>
<dbReference type="OrthoDB" id="2906425at2759"/>
<dbReference type="AlphaFoldDB" id="A0A1G4B904"/>
<keyword evidence="2" id="KW-1185">Reference proteome</keyword>